<comment type="caution">
    <text evidence="2">The sequence shown here is derived from an EMBL/GenBank/DDBJ whole genome shotgun (WGS) entry which is preliminary data.</text>
</comment>
<dbReference type="Gene3D" id="3.30.160.60">
    <property type="entry name" value="Classic Zinc Finger"/>
    <property type="match status" value="1"/>
</dbReference>
<protein>
    <recommendedName>
        <fullName evidence="1">U1-type domain-containing protein</fullName>
    </recommendedName>
</protein>
<dbReference type="SMART" id="SM00451">
    <property type="entry name" value="ZnF_U1"/>
    <property type="match status" value="1"/>
</dbReference>
<proteinExistence type="predicted"/>
<reference evidence="2 3" key="1">
    <citation type="submission" date="2022-05" db="EMBL/GenBank/DDBJ databases">
        <authorList>
            <consortium name="Genoscope - CEA"/>
            <person name="William W."/>
        </authorList>
    </citation>
    <scope>NUCLEOTIDE SEQUENCE [LARGE SCALE GENOMIC DNA]</scope>
</reference>
<keyword evidence="3" id="KW-1185">Reference proteome</keyword>
<feature type="domain" description="U1-type" evidence="1">
    <location>
        <begin position="36"/>
        <end position="72"/>
    </location>
</feature>
<dbReference type="EMBL" id="CALNXK010000002">
    <property type="protein sequence ID" value="CAH3033793.1"/>
    <property type="molecule type" value="Genomic_DNA"/>
</dbReference>
<evidence type="ECO:0000313" key="2">
    <source>
        <dbReference type="EMBL" id="CAH3033793.1"/>
    </source>
</evidence>
<dbReference type="PANTHER" id="PTHR32344">
    <property type="entry name" value="U1-TYPE DOMAIN-CONTAINING PROTEIN"/>
    <property type="match status" value="1"/>
</dbReference>
<evidence type="ECO:0000259" key="1">
    <source>
        <dbReference type="SMART" id="SM00451"/>
    </source>
</evidence>
<name>A0ABN8MQS9_9CNID</name>
<dbReference type="InterPro" id="IPR033375">
    <property type="entry name" value="Cggbp1"/>
</dbReference>
<dbReference type="PANTHER" id="PTHR32344:SF1">
    <property type="entry name" value="U1-TYPE DOMAIN-CONTAINING PROTEIN"/>
    <property type="match status" value="1"/>
</dbReference>
<gene>
    <name evidence="2" type="ORF">PLOB_00016080</name>
</gene>
<accession>A0ABN8MQS9</accession>
<organism evidence="2 3">
    <name type="scientific">Porites lobata</name>
    <dbReference type="NCBI Taxonomy" id="104759"/>
    <lineage>
        <taxon>Eukaryota</taxon>
        <taxon>Metazoa</taxon>
        <taxon>Cnidaria</taxon>
        <taxon>Anthozoa</taxon>
        <taxon>Hexacorallia</taxon>
        <taxon>Scleractinia</taxon>
        <taxon>Fungiina</taxon>
        <taxon>Poritidae</taxon>
        <taxon>Porites</taxon>
    </lineage>
</organism>
<dbReference type="Proteomes" id="UP001159405">
    <property type="component" value="Unassembled WGS sequence"/>
</dbReference>
<dbReference type="InterPro" id="IPR003604">
    <property type="entry name" value="Matrin/U1-like-C_Znf_C2H2"/>
</dbReference>
<sequence>MDKFVVREPKKDPHLAVNKSAKDRAAQYPGVFHADNGLLFCSTCNIVLDHSMKSVLDKHLESVTHKKKVSNSDGKQQTLKTAFQCKTKPQAEKVKVCEEWIRACTPANVPLHKSDSPIMRQFLDTGW</sequence>
<evidence type="ECO:0000313" key="3">
    <source>
        <dbReference type="Proteomes" id="UP001159405"/>
    </source>
</evidence>